<evidence type="ECO:0000313" key="1">
    <source>
        <dbReference type="EMBL" id="APZ90767.1"/>
    </source>
</evidence>
<dbReference type="EMBL" id="CP017641">
    <property type="protein sequence ID" value="APZ90767.1"/>
    <property type="molecule type" value="Genomic_DNA"/>
</dbReference>
<name>A0A1P8W9M7_9PLAN</name>
<keyword evidence="2" id="KW-1185">Reference proteome</keyword>
<sequence>MGVWQSCSLPQHRPQLLPLVHAAPERPYGTDVEKRWRIRFGMAIALGAGVSTLDVVGTTNFGRDPFGRTFTEDTQRVSYARLFD</sequence>
<evidence type="ECO:0000313" key="2">
    <source>
        <dbReference type="Proteomes" id="UP000187735"/>
    </source>
</evidence>
<dbReference type="AlphaFoldDB" id="A0A1P8W9M7"/>
<organism evidence="1 2">
    <name type="scientific">Fuerstiella marisgermanici</name>
    <dbReference type="NCBI Taxonomy" id="1891926"/>
    <lineage>
        <taxon>Bacteria</taxon>
        <taxon>Pseudomonadati</taxon>
        <taxon>Planctomycetota</taxon>
        <taxon>Planctomycetia</taxon>
        <taxon>Planctomycetales</taxon>
        <taxon>Planctomycetaceae</taxon>
        <taxon>Fuerstiella</taxon>
    </lineage>
</organism>
<proteinExistence type="predicted"/>
<dbReference type="KEGG" id="fmr:Fuma_00351"/>
<reference evidence="1 2" key="1">
    <citation type="journal article" date="2016" name="Front. Microbiol.">
        <title>Fuerstia marisgermanicae gen. nov., sp. nov., an Unusual Member of the Phylum Planctomycetes from the German Wadden Sea.</title>
        <authorList>
            <person name="Kohn T."/>
            <person name="Heuer A."/>
            <person name="Jogler M."/>
            <person name="Vollmers J."/>
            <person name="Boedeker C."/>
            <person name="Bunk B."/>
            <person name="Rast P."/>
            <person name="Borchert D."/>
            <person name="Glockner I."/>
            <person name="Freese H.M."/>
            <person name="Klenk H.P."/>
            <person name="Overmann J."/>
            <person name="Kaster A.K."/>
            <person name="Rohde M."/>
            <person name="Wiegand S."/>
            <person name="Jogler C."/>
        </authorList>
    </citation>
    <scope>NUCLEOTIDE SEQUENCE [LARGE SCALE GENOMIC DNA]</scope>
    <source>
        <strain evidence="1 2">NH11</strain>
    </source>
</reference>
<protein>
    <submittedName>
        <fullName evidence="1">Uncharacterized protein</fullName>
    </submittedName>
</protein>
<dbReference type="Proteomes" id="UP000187735">
    <property type="component" value="Chromosome"/>
</dbReference>
<gene>
    <name evidence="1" type="ORF">Fuma_00351</name>
</gene>
<accession>A0A1P8W9M7</accession>
<dbReference type="STRING" id="1891926.Fuma_00351"/>